<gene>
    <name evidence="3" type="ORF">CYY_009514</name>
</gene>
<accession>A0A8J4UVX6</accession>
<dbReference type="AlphaFoldDB" id="A0A8J4UVX6"/>
<sequence>MISKSSSILSLFIFFLFISGHLCQVIDTEVTINDKVSLNGNTLTIAAGGSLVLGPDVTLDLTGPCSISSPVLIELVFKSINIIPDPNTNTQVLPTLQLTNIKLKITGPTTVQDLKIMMDGNSQFISTSTTEFKYSLFASEGSAFVGGTLSIPTGSFTMSSLTTKTLKLESKIDNKSQFITKLILLAINIQDLLPVTGGTLTAPASQYYLSNGLKTLGIYPSSTSLDLSGVYLRISGVLNLGGATLFISATIIEVRDSPVEVQNTRIIVNQPCVINAARSASMYPLGSLILDSQSTLTLSQANSLKLSLIVKSDYYMEVGEVTSPYPSSDPIIYTTSGNNPITCGNYKGGSGTGFVSYQLSNKKPKLRGYAYCNSRVISVRSNLDSETSSDEIVDLCPEGEYRCFSAEGACTPFETVCDTACGTTAPQLQSQSGRLSRFEVKSALVNRQNSTHIEKARESLFSNIIDGICWDGTCSQVYPTCPPFPECGVTTPKRCAGYCVAANAQCDDNACVTRCADGCYNYVRSCDQFNGCGLDEIECPDRSCVSDVTQCPPTPPAGCGTDCWIPQSKKVLTSVTNAFVSSYSLIPSWYYDPLTLLGQPSVQAEIPSASFTPAIPTVPYSLVKIRNIPDSVVRGLSLPTVAGFSYYTDVHSSVFSITLDNQASTTFTDKVKLLFPKPSYITATNIDDYCLGYIKTVGSTQTWECTPDPLTISVDGLIVGKTDHFTNFGVLTKYRPTSTSTSATSSTTNFQSFTTTSQQTTYYGDEIDNPPKQSSNTNRIVIIAASIAGGVIAVVIVAAIYVNFKQKHVSLRRWSVRRSDPNLERHLRALRESNQSIGSNSSSENNLV</sequence>
<organism evidence="3 4">
    <name type="scientific">Polysphondylium violaceum</name>
    <dbReference type="NCBI Taxonomy" id="133409"/>
    <lineage>
        <taxon>Eukaryota</taxon>
        <taxon>Amoebozoa</taxon>
        <taxon>Evosea</taxon>
        <taxon>Eumycetozoa</taxon>
        <taxon>Dictyostelia</taxon>
        <taxon>Dictyosteliales</taxon>
        <taxon>Dictyosteliaceae</taxon>
        <taxon>Polysphondylium</taxon>
    </lineage>
</organism>
<evidence type="ECO:0000256" key="1">
    <source>
        <dbReference type="SAM" id="Phobius"/>
    </source>
</evidence>
<feature type="signal peptide" evidence="2">
    <location>
        <begin position="1"/>
        <end position="23"/>
    </location>
</feature>
<feature type="transmembrane region" description="Helical" evidence="1">
    <location>
        <begin position="780"/>
        <end position="804"/>
    </location>
</feature>
<keyword evidence="4" id="KW-1185">Reference proteome</keyword>
<protein>
    <submittedName>
        <fullName evidence="3">Uncharacterized protein</fullName>
    </submittedName>
</protein>
<keyword evidence="1" id="KW-0812">Transmembrane</keyword>
<name>A0A8J4UVX6_9MYCE</name>
<evidence type="ECO:0000313" key="3">
    <source>
        <dbReference type="EMBL" id="KAF2069163.1"/>
    </source>
</evidence>
<proteinExistence type="predicted"/>
<dbReference type="EMBL" id="AJWJ01000729">
    <property type="protein sequence ID" value="KAF2069163.1"/>
    <property type="molecule type" value="Genomic_DNA"/>
</dbReference>
<dbReference type="OrthoDB" id="10663817at2759"/>
<evidence type="ECO:0000256" key="2">
    <source>
        <dbReference type="SAM" id="SignalP"/>
    </source>
</evidence>
<reference evidence="3" key="1">
    <citation type="submission" date="2020-01" db="EMBL/GenBank/DDBJ databases">
        <title>Development of genomics and gene disruption for Polysphondylium violaceum indicates a role for the polyketide synthase stlB in stalk morphogenesis.</title>
        <authorList>
            <person name="Narita B."/>
            <person name="Kawabe Y."/>
            <person name="Kin K."/>
            <person name="Saito T."/>
            <person name="Gibbs R."/>
            <person name="Kuspa A."/>
            <person name="Muzny D."/>
            <person name="Queller D."/>
            <person name="Richards S."/>
            <person name="Strassman J."/>
            <person name="Sucgang R."/>
            <person name="Worley K."/>
            <person name="Schaap P."/>
        </authorList>
    </citation>
    <scope>NUCLEOTIDE SEQUENCE</scope>
    <source>
        <strain evidence="3">QSvi11</strain>
    </source>
</reference>
<evidence type="ECO:0000313" key="4">
    <source>
        <dbReference type="Proteomes" id="UP000695562"/>
    </source>
</evidence>
<keyword evidence="2" id="KW-0732">Signal</keyword>
<comment type="caution">
    <text evidence="3">The sequence shown here is derived from an EMBL/GenBank/DDBJ whole genome shotgun (WGS) entry which is preliminary data.</text>
</comment>
<feature type="chain" id="PRO_5035203340" evidence="2">
    <location>
        <begin position="24"/>
        <end position="848"/>
    </location>
</feature>
<dbReference type="Proteomes" id="UP000695562">
    <property type="component" value="Unassembled WGS sequence"/>
</dbReference>
<keyword evidence="1" id="KW-1133">Transmembrane helix</keyword>
<keyword evidence="1" id="KW-0472">Membrane</keyword>